<proteinExistence type="predicted"/>
<sequence>MKTDPMIVALVPMRHHSVRVPGKNYRPLAGKPLFHHILSALLQTPEIGRVVVDTDSPVLMEGISRDFPQVTLLERPAHLTADTVPMNEILMYDTEQVAADFYLQTHSTNPLLRPQTISKAIQTFLSHYPAYDSLFSVTRLQTRLWDGLARPINHNPAILLRTQDLPPVYEENSCMYIFTRQTLAQRRNRIGERPYLFEMDPLEARDIDEEFDFLLADLLMRQRLQAESGRED</sequence>
<dbReference type="GO" id="GO:0008781">
    <property type="term" value="F:N-acylneuraminate cytidylyltransferase activity"/>
    <property type="evidence" value="ECO:0007669"/>
    <property type="project" value="TreeGrafter"/>
</dbReference>
<dbReference type="OrthoDB" id="9805604at2"/>
<dbReference type="InterPro" id="IPR003329">
    <property type="entry name" value="Cytidylyl_trans"/>
</dbReference>
<accession>A0A0P6XAX7</accession>
<gene>
    <name evidence="1" type="ORF">AC812_15995</name>
</gene>
<dbReference type="InterPro" id="IPR050793">
    <property type="entry name" value="CMP-NeuNAc_synthase"/>
</dbReference>
<dbReference type="RefSeq" id="WP_061913459.1">
    <property type="nucleotide sequence ID" value="NZ_DF967971.1"/>
</dbReference>
<dbReference type="PANTHER" id="PTHR21485">
    <property type="entry name" value="HAD SUPERFAMILY MEMBERS CMAS AND KDSC"/>
    <property type="match status" value="1"/>
</dbReference>
<dbReference type="Proteomes" id="UP000050514">
    <property type="component" value="Unassembled WGS sequence"/>
</dbReference>
<comment type="caution">
    <text evidence="1">The sequence shown here is derived from an EMBL/GenBank/DDBJ whole genome shotgun (WGS) entry which is preliminary data.</text>
</comment>
<evidence type="ECO:0000313" key="1">
    <source>
        <dbReference type="EMBL" id="KPL72335.1"/>
    </source>
</evidence>
<name>A0A0P6XAX7_9CHLR</name>
<dbReference type="InterPro" id="IPR029044">
    <property type="entry name" value="Nucleotide-diphossugar_trans"/>
</dbReference>
<evidence type="ECO:0000313" key="2">
    <source>
        <dbReference type="Proteomes" id="UP000050514"/>
    </source>
</evidence>
<dbReference type="PANTHER" id="PTHR21485:SF6">
    <property type="entry name" value="N-ACYLNEURAMINATE CYTIDYLYLTRANSFERASE-RELATED"/>
    <property type="match status" value="1"/>
</dbReference>
<dbReference type="CDD" id="cd02513">
    <property type="entry name" value="CMP-NeuAc_Synthase"/>
    <property type="match status" value="1"/>
</dbReference>
<organism evidence="1 2">
    <name type="scientific">Bellilinea caldifistulae</name>
    <dbReference type="NCBI Taxonomy" id="360411"/>
    <lineage>
        <taxon>Bacteria</taxon>
        <taxon>Bacillati</taxon>
        <taxon>Chloroflexota</taxon>
        <taxon>Anaerolineae</taxon>
        <taxon>Anaerolineales</taxon>
        <taxon>Anaerolineaceae</taxon>
        <taxon>Bellilinea</taxon>
    </lineage>
</organism>
<protein>
    <submittedName>
        <fullName evidence="1">Acylneuraminate cytidylyltransferase</fullName>
    </submittedName>
</protein>
<keyword evidence="1" id="KW-0808">Transferase</keyword>
<dbReference type="AlphaFoldDB" id="A0A0P6XAX7"/>
<dbReference type="EMBL" id="LGHJ01000024">
    <property type="protein sequence ID" value="KPL72335.1"/>
    <property type="molecule type" value="Genomic_DNA"/>
</dbReference>
<dbReference type="STRING" id="360411.AC812_15995"/>
<keyword evidence="2" id="KW-1185">Reference proteome</keyword>
<dbReference type="Pfam" id="PF02348">
    <property type="entry name" value="CTP_transf_3"/>
    <property type="match status" value="1"/>
</dbReference>
<keyword evidence="1" id="KW-0548">Nucleotidyltransferase</keyword>
<dbReference type="PATRIC" id="fig|360411.5.peg.1072"/>
<reference evidence="1 2" key="1">
    <citation type="submission" date="2015-07" db="EMBL/GenBank/DDBJ databases">
        <title>Draft genome of Bellilinea caldifistulae DSM 17877.</title>
        <authorList>
            <person name="Hemp J."/>
            <person name="Ward L.M."/>
            <person name="Pace L.A."/>
            <person name="Fischer W.W."/>
        </authorList>
    </citation>
    <scope>NUCLEOTIDE SEQUENCE [LARGE SCALE GENOMIC DNA]</scope>
    <source>
        <strain evidence="1 2">GOMI-1</strain>
    </source>
</reference>
<dbReference type="Gene3D" id="3.90.550.10">
    <property type="entry name" value="Spore Coat Polysaccharide Biosynthesis Protein SpsA, Chain A"/>
    <property type="match status" value="1"/>
</dbReference>
<dbReference type="SUPFAM" id="SSF53448">
    <property type="entry name" value="Nucleotide-diphospho-sugar transferases"/>
    <property type="match status" value="1"/>
</dbReference>